<keyword evidence="4 6" id="KW-1133">Transmembrane helix</keyword>
<evidence type="ECO:0000256" key="6">
    <source>
        <dbReference type="SAM" id="Phobius"/>
    </source>
</evidence>
<feature type="transmembrane region" description="Helical" evidence="6">
    <location>
        <begin position="91"/>
        <end position="114"/>
    </location>
</feature>
<dbReference type="Proteomes" id="UP000184111">
    <property type="component" value="Unassembled WGS sequence"/>
</dbReference>
<gene>
    <name evidence="7" type="ORF">SAMN05216499_102282</name>
</gene>
<dbReference type="PANTHER" id="PTHR30250:SF11">
    <property type="entry name" value="O-ANTIGEN TRANSPORTER-RELATED"/>
    <property type="match status" value="1"/>
</dbReference>
<evidence type="ECO:0000313" key="8">
    <source>
        <dbReference type="Proteomes" id="UP000184111"/>
    </source>
</evidence>
<feature type="transmembrane region" description="Helical" evidence="6">
    <location>
        <begin position="47"/>
        <end position="70"/>
    </location>
</feature>
<dbReference type="RefSeq" id="WP_073493984.1">
    <property type="nucleotide sequence ID" value="NZ_FRBI01000002.1"/>
</dbReference>
<dbReference type="OrthoDB" id="5241534at2"/>
<feature type="transmembrane region" description="Helical" evidence="6">
    <location>
        <begin position="372"/>
        <end position="392"/>
    </location>
</feature>
<dbReference type="AlphaFoldDB" id="A0A1M6X1U4"/>
<dbReference type="InterPro" id="IPR050833">
    <property type="entry name" value="Poly_Biosynth_Transport"/>
</dbReference>
<evidence type="ECO:0000256" key="5">
    <source>
        <dbReference type="ARBA" id="ARBA00023136"/>
    </source>
</evidence>
<evidence type="ECO:0000256" key="4">
    <source>
        <dbReference type="ARBA" id="ARBA00022989"/>
    </source>
</evidence>
<dbReference type="EMBL" id="FRBI01000002">
    <property type="protein sequence ID" value="SHK99906.1"/>
    <property type="molecule type" value="Genomic_DNA"/>
</dbReference>
<feature type="transmembrane region" description="Helical" evidence="6">
    <location>
        <begin position="126"/>
        <end position="145"/>
    </location>
</feature>
<evidence type="ECO:0000256" key="3">
    <source>
        <dbReference type="ARBA" id="ARBA00022692"/>
    </source>
</evidence>
<feature type="transmembrane region" description="Helical" evidence="6">
    <location>
        <begin position="342"/>
        <end position="363"/>
    </location>
</feature>
<feature type="transmembrane region" description="Helical" evidence="6">
    <location>
        <begin position="184"/>
        <end position="204"/>
    </location>
</feature>
<protein>
    <recommendedName>
        <fullName evidence="9">Polysaccharide biosynthesis protein</fullName>
    </recommendedName>
</protein>
<evidence type="ECO:0000313" key="7">
    <source>
        <dbReference type="EMBL" id="SHK99906.1"/>
    </source>
</evidence>
<feature type="transmembrane region" description="Helical" evidence="6">
    <location>
        <begin position="12"/>
        <end position="35"/>
    </location>
</feature>
<accession>A0A1M6X1U4</accession>
<feature type="transmembrane region" description="Helical" evidence="6">
    <location>
        <begin position="157"/>
        <end position="178"/>
    </location>
</feature>
<keyword evidence="3 6" id="KW-0812">Transmembrane</keyword>
<dbReference type="GO" id="GO:0005886">
    <property type="term" value="C:plasma membrane"/>
    <property type="evidence" value="ECO:0007669"/>
    <property type="project" value="UniProtKB-SubCell"/>
</dbReference>
<feature type="transmembrane region" description="Helical" evidence="6">
    <location>
        <begin position="300"/>
        <end position="322"/>
    </location>
</feature>
<feature type="transmembrane region" description="Helical" evidence="6">
    <location>
        <begin position="225"/>
        <end position="244"/>
    </location>
</feature>
<dbReference type="STRING" id="310782.SAMN05216499_102282"/>
<reference evidence="7 8" key="1">
    <citation type="submission" date="2016-11" db="EMBL/GenBank/DDBJ databases">
        <authorList>
            <person name="Jaros S."/>
            <person name="Januszkiewicz K."/>
            <person name="Wedrychowicz H."/>
        </authorList>
    </citation>
    <scope>NUCLEOTIDE SEQUENCE [LARGE SCALE GENOMIC DNA]</scope>
    <source>
        <strain evidence="7 8">CGMCC 4.2025</strain>
    </source>
</reference>
<name>A0A1M6X1U4_9ACTN</name>
<dbReference type="PANTHER" id="PTHR30250">
    <property type="entry name" value="PST FAMILY PREDICTED COLANIC ACID TRANSPORTER"/>
    <property type="match status" value="1"/>
</dbReference>
<sequence length="420" mass="42878">MTTTLSARISTALPQGTALVGGGTAVLGLASYVHLSAANHALNGDSNATAAFSVLWTVVFSIGLGLFFPVEQEITRVVAARKVAGDGARPALLRGAALSGSLLCVTLLPLALLARPIANLLFDGDISLVFSLAGAFAALSCAHVTRGVLAGLGLFRTYGLQLGLDGALRIAFSVGLAIGGVHSTFAFAMILTVAPLLSVAATVRPALVEARPGTPAPWREMSQRLGMLVASTLLAQLLVNIAVISTKVISTDDTELVTALLAALVLARVPLFVFGAFQVSLLRGLSTAAAEGDHRGYSRLLLRAVLVTGSLGATGGLCAVAIGPTLLPALFSAPDLLTAADFGWLAFGTTAYMIAMVLGQALLTSGGARRQLVSWVIGTVVLIGVTVSPMALRSRVEIAYAAGAVVVAACMAVSLRVRVT</sequence>
<feature type="transmembrane region" description="Helical" evidence="6">
    <location>
        <begin position="398"/>
        <end position="417"/>
    </location>
</feature>
<comment type="subcellular location">
    <subcellularLocation>
        <location evidence="1">Cell membrane</location>
        <topology evidence="1">Multi-pass membrane protein</topology>
    </subcellularLocation>
</comment>
<organism evidence="7 8">
    <name type="scientific">Actinacidiphila paucisporea</name>
    <dbReference type="NCBI Taxonomy" id="310782"/>
    <lineage>
        <taxon>Bacteria</taxon>
        <taxon>Bacillati</taxon>
        <taxon>Actinomycetota</taxon>
        <taxon>Actinomycetes</taxon>
        <taxon>Kitasatosporales</taxon>
        <taxon>Streptomycetaceae</taxon>
        <taxon>Actinacidiphila</taxon>
    </lineage>
</organism>
<keyword evidence="5 6" id="KW-0472">Membrane</keyword>
<keyword evidence="8" id="KW-1185">Reference proteome</keyword>
<evidence type="ECO:0008006" key="9">
    <source>
        <dbReference type="Google" id="ProtNLM"/>
    </source>
</evidence>
<keyword evidence="2" id="KW-1003">Cell membrane</keyword>
<evidence type="ECO:0000256" key="2">
    <source>
        <dbReference type="ARBA" id="ARBA00022475"/>
    </source>
</evidence>
<feature type="transmembrane region" description="Helical" evidence="6">
    <location>
        <begin position="256"/>
        <end position="279"/>
    </location>
</feature>
<proteinExistence type="predicted"/>
<evidence type="ECO:0000256" key="1">
    <source>
        <dbReference type="ARBA" id="ARBA00004651"/>
    </source>
</evidence>